<reference evidence="1" key="1">
    <citation type="journal article" date="2021" name="Proc. Natl. Acad. Sci. U.S.A.">
        <title>A Catalog of Tens of Thousands of Viruses from Human Metagenomes Reveals Hidden Associations with Chronic Diseases.</title>
        <authorList>
            <person name="Tisza M.J."/>
            <person name="Buck C.B."/>
        </authorList>
    </citation>
    <scope>NUCLEOTIDE SEQUENCE</scope>
    <source>
        <strain evidence="1">Ct4fm14</strain>
    </source>
</reference>
<name>A0A8S5UTB1_9CAUD</name>
<organism evidence="1">
    <name type="scientific">Siphoviridae sp. ct4fm14</name>
    <dbReference type="NCBI Taxonomy" id="2825331"/>
    <lineage>
        <taxon>Viruses</taxon>
        <taxon>Duplodnaviria</taxon>
        <taxon>Heunggongvirae</taxon>
        <taxon>Uroviricota</taxon>
        <taxon>Caudoviricetes</taxon>
    </lineage>
</organism>
<dbReference type="EMBL" id="BK016135">
    <property type="protein sequence ID" value="DAF97675.1"/>
    <property type="molecule type" value="Genomic_DNA"/>
</dbReference>
<accession>A0A8S5UTB1</accession>
<protein>
    <submittedName>
        <fullName evidence="1">Uncharacterized protein</fullName>
    </submittedName>
</protein>
<evidence type="ECO:0000313" key="1">
    <source>
        <dbReference type="EMBL" id="DAF97675.1"/>
    </source>
</evidence>
<proteinExistence type="predicted"/>
<sequence>MSCKSALYTALQTPTAVAVDGVIPLGSLIRRYGCDVSLNGSAVNIAGGSQSASYYDVDASITVAPTAAGTVTVTLYKDGVAVPGATASATATAAGDVSDLNIPALVRQACCASGSALTLVLSGAAATVNNVALRVQRI</sequence>